<proteinExistence type="predicted"/>
<reference evidence="1" key="1">
    <citation type="journal article" date="2021" name="Proc. Natl. Acad. Sci. U.S.A.">
        <title>A Catalog of Tens of Thousands of Viruses from Human Metagenomes Reveals Hidden Associations with Chronic Diseases.</title>
        <authorList>
            <person name="Tisza M.J."/>
            <person name="Buck C.B."/>
        </authorList>
    </citation>
    <scope>NUCLEOTIDE SEQUENCE</scope>
    <source>
        <strain evidence="1">CtWXX4</strain>
    </source>
</reference>
<accession>A0A8S5L5N6</accession>
<organism evidence="1">
    <name type="scientific">MELD virus sp</name>
    <dbReference type="NCBI Taxonomy" id="2834287"/>
    <lineage>
        <taxon>Viruses</taxon>
    </lineage>
</organism>
<protein>
    <submittedName>
        <fullName evidence="1">Uncharacterized protein</fullName>
    </submittedName>
</protein>
<sequence>MEYEDKYYYKTDMNTWKSILLTCNKHNIKLADIVIHSKYKINSERIFGFSEITPQENVNCGLILHNYNCNQTVFTTSTTNKYFTDDEWNFLLPKLQEYNLVNKPINFFYHIADPLRIIEVITPTRKIYFYSNYYVRLVYHIQSKETPSELADLFINDGACLNAIYVRQYTR</sequence>
<name>A0A8S5L5N6_9VIRU</name>
<evidence type="ECO:0000313" key="1">
    <source>
        <dbReference type="EMBL" id="DAD57302.1"/>
    </source>
</evidence>
<dbReference type="EMBL" id="BK059146">
    <property type="protein sequence ID" value="DAD57302.1"/>
    <property type="molecule type" value="Genomic_DNA"/>
</dbReference>